<protein>
    <recommendedName>
        <fullName evidence="4">Lipoprotein</fullName>
    </recommendedName>
</protein>
<dbReference type="Proteomes" id="UP000028782">
    <property type="component" value="Chromosome"/>
</dbReference>
<dbReference type="EMBL" id="CP006704">
    <property type="protein sequence ID" value="AIJ47952.1"/>
    <property type="molecule type" value="Genomic_DNA"/>
</dbReference>
<proteinExistence type="predicted"/>
<dbReference type="HOGENOM" id="CLU_1000071_0_0_4"/>
<dbReference type="AlphaFoldDB" id="A0A076PX49"/>
<evidence type="ECO:0008006" key="4">
    <source>
        <dbReference type="Google" id="ProtNLM"/>
    </source>
</evidence>
<keyword evidence="1" id="KW-0732">Signal</keyword>
<gene>
    <name evidence="2" type="ORF">O987_19270</name>
</gene>
<feature type="chain" id="PRO_5001716132" description="Lipoprotein" evidence="1">
    <location>
        <begin position="22"/>
        <end position="278"/>
    </location>
</feature>
<organism evidence="2 3">
    <name type="scientific">Comamonas testosteroni TK102</name>
    <dbReference type="NCBI Taxonomy" id="1392005"/>
    <lineage>
        <taxon>Bacteria</taxon>
        <taxon>Pseudomonadati</taxon>
        <taxon>Pseudomonadota</taxon>
        <taxon>Betaproteobacteria</taxon>
        <taxon>Burkholderiales</taxon>
        <taxon>Comamonadaceae</taxon>
        <taxon>Comamonas</taxon>
    </lineage>
</organism>
<sequence length="278" mass="29222">MNTAFFAAAGLCLLLGGCASTVEVNKGQVVQPADAPTAFDVATMKSGGGAAWTPPGITLIDKTLNTLSGRQYFTPTPADKVKIFDSVTRQPKDVYWAGLTQAEIVKLYDGTDEQVELEQIDVNGTVSALPLTADIKKSSYRVKYYYYRFRTQPCAAGTPGSGGIAIGTGLRITADVAVLKANANITGLMGLSSAVEGGRVKGKIRIQTFGLASGTQSVNTYLSASATDLSPEAIRKAIESFGVVKAVSDTGNVTLSPNYLFVESDDITKCLADLKPTT</sequence>
<dbReference type="RefSeq" id="WP_144244945.1">
    <property type="nucleotide sequence ID" value="NZ_CP006704.1"/>
</dbReference>
<accession>A0A076PX49</accession>
<evidence type="ECO:0000256" key="1">
    <source>
        <dbReference type="SAM" id="SignalP"/>
    </source>
</evidence>
<reference evidence="2 3" key="1">
    <citation type="journal article" date="2014" name="Genome Announc.">
        <title>Complete Genome Sequence of Polychlorinated Biphenyl Degrader Comamonas testosteroni TK102 (NBRC 109938).</title>
        <authorList>
            <person name="Fukuda K."/>
            <person name="Hosoyama A."/>
            <person name="Tsuchikane K."/>
            <person name="Ohji S."/>
            <person name="Yamazoe A."/>
            <person name="Fujita N."/>
            <person name="Shintani M."/>
            <person name="Kimbara K."/>
        </authorList>
    </citation>
    <scope>NUCLEOTIDE SEQUENCE [LARGE SCALE GENOMIC DNA]</scope>
    <source>
        <strain evidence="2">TK102</strain>
    </source>
</reference>
<feature type="signal peptide" evidence="1">
    <location>
        <begin position="1"/>
        <end position="21"/>
    </location>
</feature>
<evidence type="ECO:0000313" key="2">
    <source>
        <dbReference type="EMBL" id="AIJ47952.1"/>
    </source>
</evidence>
<evidence type="ECO:0000313" key="3">
    <source>
        <dbReference type="Proteomes" id="UP000028782"/>
    </source>
</evidence>
<name>A0A076PX49_COMTE</name>
<dbReference type="KEGG" id="ctes:O987_19270"/>